<reference evidence="4 5" key="1">
    <citation type="submission" date="2020-08" db="EMBL/GenBank/DDBJ databases">
        <title>Genome sequencing of Purple Non-Sulfur Bacteria from various extreme environments.</title>
        <authorList>
            <person name="Mayer M."/>
        </authorList>
    </citation>
    <scope>NUCLEOTIDE SEQUENCE [LARGE SCALE GENOMIC DNA]</scope>
    <source>
        <strain evidence="4 5">JA131</strain>
    </source>
</reference>
<dbReference type="AlphaFoldDB" id="A0A7W6REU6"/>
<comment type="caution">
    <text evidence="4">The sequence shown here is derived from an EMBL/GenBank/DDBJ whole genome shotgun (WGS) entry which is preliminary data.</text>
</comment>
<evidence type="ECO:0000259" key="3">
    <source>
        <dbReference type="Pfam" id="PF04809"/>
    </source>
</evidence>
<proteinExistence type="inferred from homology"/>
<dbReference type="Pfam" id="PF04809">
    <property type="entry name" value="HupH_C"/>
    <property type="match status" value="2"/>
</dbReference>
<dbReference type="Proteomes" id="UP000554286">
    <property type="component" value="Unassembled WGS sequence"/>
</dbReference>
<dbReference type="EMBL" id="JACIGK010000021">
    <property type="protein sequence ID" value="MBB4267112.1"/>
    <property type="molecule type" value="Genomic_DNA"/>
</dbReference>
<feature type="domain" description="HupH hydrogenase expression protein C-terminal" evidence="3">
    <location>
        <begin position="173"/>
        <end position="285"/>
    </location>
</feature>
<organism evidence="4 5">
    <name type="scientific">Roseospira visakhapatnamensis</name>
    <dbReference type="NCBI Taxonomy" id="390880"/>
    <lineage>
        <taxon>Bacteria</taxon>
        <taxon>Pseudomonadati</taxon>
        <taxon>Pseudomonadota</taxon>
        <taxon>Alphaproteobacteria</taxon>
        <taxon>Rhodospirillales</taxon>
        <taxon>Rhodospirillaceae</taxon>
        <taxon>Roseospira</taxon>
    </lineage>
</organism>
<dbReference type="InterPro" id="IPR006894">
    <property type="entry name" value="HupH_Hydgase_express_prot_C"/>
</dbReference>
<comment type="similarity">
    <text evidence="1">Belongs to the HupH/HyaF family.</text>
</comment>
<evidence type="ECO:0000313" key="5">
    <source>
        <dbReference type="Proteomes" id="UP000554286"/>
    </source>
</evidence>
<keyword evidence="5" id="KW-1185">Reference proteome</keyword>
<evidence type="ECO:0000313" key="4">
    <source>
        <dbReference type="EMBL" id="MBB4267112.1"/>
    </source>
</evidence>
<dbReference type="Gene3D" id="3.30.1370.140">
    <property type="entry name" value="HupH hydrogenase expression protein, C-terminal domain"/>
    <property type="match status" value="2"/>
</dbReference>
<sequence>MTGAMPWNNHPTGTSAGRPASPSDGAPPAPTLAPAARRARALAEAEALAAAAPEALALVDAMIAHLRRRDGTTPPWVHDMAALSPRGARLLGQILGEGEVSGHVLDAGGGRVVVQESVLTGVWCLLRLDGAGRPRRRWIEIAAVPGVVAAARPGRPAATLTPRPPPAGAITVMPLLAEIADHAARHTPGRPNHVISVSLLPVTRADLAHLGTTLGRGPVMLRVGGHGACVIQAAGVDRVWSVRFLNASDTVILDTLEVGDVPTAACAAPEDFADSAVRLTEIRDAYL</sequence>
<evidence type="ECO:0000256" key="1">
    <source>
        <dbReference type="ARBA" id="ARBA00010832"/>
    </source>
</evidence>
<feature type="compositionally biased region" description="Low complexity" evidence="2">
    <location>
        <begin position="15"/>
        <end position="24"/>
    </location>
</feature>
<name>A0A7W6REU6_9PROT</name>
<evidence type="ECO:0000256" key="2">
    <source>
        <dbReference type="SAM" id="MobiDB-lite"/>
    </source>
</evidence>
<gene>
    <name evidence="4" type="ORF">GGD89_002753</name>
</gene>
<accession>A0A7W6REU6</accession>
<protein>
    <submittedName>
        <fullName evidence="4">Hydrogenase-1 operon protein HyaF</fullName>
    </submittedName>
</protein>
<feature type="region of interest" description="Disordered" evidence="2">
    <location>
        <begin position="1"/>
        <end position="37"/>
    </location>
</feature>
<feature type="domain" description="HupH hydrogenase expression protein C-terminal" evidence="3">
    <location>
        <begin position="57"/>
        <end position="152"/>
    </location>
</feature>
<dbReference type="RefSeq" id="WP_184046179.1">
    <property type="nucleotide sequence ID" value="NZ_JACIGK010000021.1"/>
</dbReference>
<dbReference type="InterPro" id="IPR038527">
    <property type="entry name" value="HupH_C_sf"/>
</dbReference>